<dbReference type="SUPFAM" id="SSF143422">
    <property type="entry name" value="Transposase IS200-like"/>
    <property type="match status" value="1"/>
</dbReference>
<accession>A0ABT4BXK5</accession>
<dbReference type="InterPro" id="IPR036515">
    <property type="entry name" value="Transposase_17_sf"/>
</dbReference>
<reference evidence="1 2" key="1">
    <citation type="submission" date="2022-11" db="EMBL/GenBank/DDBJ databases">
        <authorList>
            <person name="Caiyu Z."/>
        </authorList>
    </citation>
    <scope>NUCLEOTIDE SEQUENCE [LARGE SCALE GENOMIC DNA]</scope>
    <source>
        <strain evidence="1 2">YR-4</strain>
    </source>
</reference>
<gene>
    <name evidence="1" type="ORF">OUY18_12465</name>
</gene>
<keyword evidence="2" id="KW-1185">Reference proteome</keyword>
<protein>
    <submittedName>
        <fullName evidence="1">IS200/IS605 family transposase</fullName>
    </submittedName>
</protein>
<organism evidence="1 2">
    <name type="scientific">Caproiciproducens galactitolivorans</name>
    <dbReference type="NCBI Taxonomy" id="642589"/>
    <lineage>
        <taxon>Bacteria</taxon>
        <taxon>Bacillati</taxon>
        <taxon>Bacillota</taxon>
        <taxon>Clostridia</taxon>
        <taxon>Eubacteriales</taxon>
        <taxon>Acutalibacteraceae</taxon>
        <taxon>Caproiciproducens</taxon>
    </lineage>
</organism>
<proteinExistence type="predicted"/>
<feature type="non-terminal residue" evidence="1">
    <location>
        <position position="1"/>
    </location>
</feature>
<dbReference type="EMBL" id="JAPOHA010000014">
    <property type="protein sequence ID" value="MCY1715060.1"/>
    <property type="molecule type" value="Genomic_DNA"/>
</dbReference>
<dbReference type="Proteomes" id="UP001082703">
    <property type="component" value="Unassembled WGS sequence"/>
</dbReference>
<evidence type="ECO:0000313" key="1">
    <source>
        <dbReference type="EMBL" id="MCY1715060.1"/>
    </source>
</evidence>
<name>A0ABT4BXK5_9FIRM</name>
<sequence length="38" mass="4641">MIFDRHANLKYKYGNRHFWARGYYECYILGKPTSSVRV</sequence>
<comment type="caution">
    <text evidence="1">The sequence shown here is derived from an EMBL/GenBank/DDBJ whole genome shotgun (WGS) entry which is preliminary data.</text>
</comment>
<evidence type="ECO:0000313" key="2">
    <source>
        <dbReference type="Proteomes" id="UP001082703"/>
    </source>
</evidence>